<evidence type="ECO:0000313" key="2">
    <source>
        <dbReference type="Proteomes" id="UP000812031"/>
    </source>
</evidence>
<keyword evidence="2" id="KW-1185">Reference proteome</keyword>
<comment type="caution">
    <text evidence="1">The sequence shown here is derived from an EMBL/GenBank/DDBJ whole genome shotgun (WGS) entry which is preliminary data.</text>
</comment>
<protein>
    <submittedName>
        <fullName evidence="1">Uncharacterized protein</fullName>
    </submittedName>
</protein>
<gene>
    <name evidence="1" type="ORF">KZH69_20110</name>
</gene>
<name>A0ABS6Y1N2_9FLAO</name>
<evidence type="ECO:0000313" key="1">
    <source>
        <dbReference type="EMBL" id="MBW4362792.1"/>
    </source>
</evidence>
<dbReference type="Proteomes" id="UP000812031">
    <property type="component" value="Unassembled WGS sequence"/>
</dbReference>
<proteinExistence type="predicted"/>
<reference evidence="1 2" key="1">
    <citation type="submission" date="2021-07" db="EMBL/GenBank/DDBJ databases">
        <title>Flavobacterium sp. nov. isolated from sediment on the Taihu Lake.</title>
        <authorList>
            <person name="Qu J.-H."/>
        </authorList>
    </citation>
    <scope>NUCLEOTIDE SEQUENCE [LARGE SCALE GENOMIC DNA]</scope>
    <source>
        <strain evidence="1 2">NAS39</strain>
    </source>
</reference>
<dbReference type="EMBL" id="JAHWYN010000042">
    <property type="protein sequence ID" value="MBW4362792.1"/>
    <property type="molecule type" value="Genomic_DNA"/>
</dbReference>
<sequence length="67" mass="7990">MSHNVTYYQEECRFGQNTDTLNALQELSEKRPETIQHFENLKNAIDVFNTVEIEIDISIRFKSETFY</sequence>
<accession>A0ABS6Y1N2</accession>
<dbReference type="RefSeq" id="WP_219319259.1">
    <property type="nucleotide sequence ID" value="NZ_JAHWYN010000042.1"/>
</dbReference>
<organism evidence="1 2">
    <name type="scientific">Flavobacterium taihuense</name>
    <dbReference type="NCBI Taxonomy" id="2857508"/>
    <lineage>
        <taxon>Bacteria</taxon>
        <taxon>Pseudomonadati</taxon>
        <taxon>Bacteroidota</taxon>
        <taxon>Flavobacteriia</taxon>
        <taxon>Flavobacteriales</taxon>
        <taxon>Flavobacteriaceae</taxon>
        <taxon>Flavobacterium</taxon>
    </lineage>
</organism>